<dbReference type="EMBL" id="MU404362">
    <property type="protein sequence ID" value="KAI1608818.1"/>
    <property type="molecule type" value="Genomic_DNA"/>
</dbReference>
<gene>
    <name evidence="2" type="ORF">EDD36DRAFT_94439</name>
</gene>
<proteinExistence type="predicted"/>
<dbReference type="GO" id="GO:0046503">
    <property type="term" value="P:glycerolipid catabolic process"/>
    <property type="evidence" value="ECO:0007669"/>
    <property type="project" value="TreeGrafter"/>
</dbReference>
<comment type="caution">
    <text evidence="2">The sequence shown here is derived from an EMBL/GenBank/DDBJ whole genome shotgun (WGS) entry which is preliminary data.</text>
</comment>
<evidence type="ECO:0000313" key="3">
    <source>
        <dbReference type="Proteomes" id="UP001203852"/>
    </source>
</evidence>
<sequence>MPHLDVPGASLYYETVGNGPLLLCISGANGSVDIWRMLAGQLKSQFAVALWDRRGFSRSYLIGAQDYDQRIETDADDARCLIDHLSKDGTATVLGNSSGAIVSLELLCRHPDVIKTLIPHEPPAMKFLPDCDELWRVQKNIYDTYRKSGVAPALMKFADMIKAGAEREGLVSRMDARAGPFVAANVMYWFEREVMVYPFRRFDVKELEQHKDKLLLANGRDSNKEALQFRANVVLGHELDLKVNLFAGMHVGFASHPEEFARDLVQALRAKNDFYATPGK</sequence>
<feature type="domain" description="AB hydrolase-1" evidence="1">
    <location>
        <begin position="20"/>
        <end position="174"/>
    </location>
</feature>
<dbReference type="PANTHER" id="PTHR43433:SF5">
    <property type="entry name" value="AB HYDROLASE-1 DOMAIN-CONTAINING PROTEIN"/>
    <property type="match status" value="1"/>
</dbReference>
<dbReference type="AlphaFoldDB" id="A0AAN6DMV7"/>
<reference evidence="2" key="1">
    <citation type="journal article" date="2022" name="bioRxiv">
        <title>Deciphering the potential niche of two novel black yeast fungi from a biological soil crust based on their genomes, phenotypes, and melanin regulation.</title>
        <authorList>
            <consortium name="DOE Joint Genome Institute"/>
            <person name="Carr E.C."/>
            <person name="Barton Q."/>
            <person name="Grambo S."/>
            <person name="Sullivan M."/>
            <person name="Renfro C.M."/>
            <person name="Kuo A."/>
            <person name="Pangilinan J."/>
            <person name="Lipzen A."/>
            <person name="Keymanesh K."/>
            <person name="Savage E."/>
            <person name="Barry K."/>
            <person name="Grigoriev I.V."/>
            <person name="Riekhof W.R."/>
            <person name="Harris S.S."/>
        </authorList>
    </citation>
    <scope>NUCLEOTIDE SEQUENCE</scope>
    <source>
        <strain evidence="2">JF 03-4F</strain>
    </source>
</reference>
<protein>
    <submittedName>
        <fullName evidence="2">Alpha/Beta hydrolase protein</fullName>
    </submittedName>
</protein>
<dbReference type="InterPro" id="IPR000073">
    <property type="entry name" value="AB_hydrolase_1"/>
</dbReference>
<dbReference type="Pfam" id="PF00561">
    <property type="entry name" value="Abhydrolase_1"/>
    <property type="match status" value="1"/>
</dbReference>
<dbReference type="InterPro" id="IPR050471">
    <property type="entry name" value="AB_hydrolase"/>
</dbReference>
<keyword evidence="2" id="KW-0378">Hydrolase</keyword>
<keyword evidence="3" id="KW-1185">Reference proteome</keyword>
<evidence type="ECO:0000259" key="1">
    <source>
        <dbReference type="Pfam" id="PF00561"/>
    </source>
</evidence>
<dbReference type="Proteomes" id="UP001203852">
    <property type="component" value="Unassembled WGS sequence"/>
</dbReference>
<dbReference type="InterPro" id="IPR029058">
    <property type="entry name" value="AB_hydrolase_fold"/>
</dbReference>
<dbReference type="GO" id="GO:0004806">
    <property type="term" value="F:triacylglycerol lipase activity"/>
    <property type="evidence" value="ECO:0007669"/>
    <property type="project" value="TreeGrafter"/>
</dbReference>
<name>A0AAN6DMV7_9EURO</name>
<accession>A0AAN6DMV7</accession>
<evidence type="ECO:0000313" key="2">
    <source>
        <dbReference type="EMBL" id="KAI1608818.1"/>
    </source>
</evidence>
<dbReference type="SUPFAM" id="SSF53474">
    <property type="entry name" value="alpha/beta-Hydrolases"/>
    <property type="match status" value="1"/>
</dbReference>
<dbReference type="PANTHER" id="PTHR43433">
    <property type="entry name" value="HYDROLASE, ALPHA/BETA FOLD FAMILY PROTEIN"/>
    <property type="match status" value="1"/>
</dbReference>
<dbReference type="Gene3D" id="3.40.50.1820">
    <property type="entry name" value="alpha/beta hydrolase"/>
    <property type="match status" value="1"/>
</dbReference>
<organism evidence="2 3">
    <name type="scientific">Exophiala viscosa</name>
    <dbReference type="NCBI Taxonomy" id="2486360"/>
    <lineage>
        <taxon>Eukaryota</taxon>
        <taxon>Fungi</taxon>
        <taxon>Dikarya</taxon>
        <taxon>Ascomycota</taxon>
        <taxon>Pezizomycotina</taxon>
        <taxon>Eurotiomycetes</taxon>
        <taxon>Chaetothyriomycetidae</taxon>
        <taxon>Chaetothyriales</taxon>
        <taxon>Herpotrichiellaceae</taxon>
        <taxon>Exophiala</taxon>
    </lineage>
</organism>